<evidence type="ECO:0000259" key="1">
    <source>
        <dbReference type="PROSITE" id="PS50994"/>
    </source>
</evidence>
<dbReference type="PANTHER" id="PTHR47515">
    <property type="entry name" value="LOW CALCIUM RESPONSE LOCUS PROTEIN T"/>
    <property type="match status" value="1"/>
</dbReference>
<comment type="caution">
    <text evidence="2">The sequence shown here is derived from an EMBL/GenBank/DDBJ whole genome shotgun (WGS) entry which is preliminary data.</text>
</comment>
<dbReference type="SUPFAM" id="SSF53098">
    <property type="entry name" value="Ribonuclease H-like"/>
    <property type="match status" value="1"/>
</dbReference>
<accession>A0A5N5IW84</accession>
<dbReference type="PANTHER" id="PTHR47515:SF3">
    <property type="entry name" value="INTEGRASE CORE DOMAIN PROTEIN"/>
    <property type="match status" value="1"/>
</dbReference>
<proteinExistence type="predicted"/>
<protein>
    <submittedName>
        <fullName evidence="2">Transposase</fullName>
    </submittedName>
</protein>
<keyword evidence="3" id="KW-1185">Reference proteome</keyword>
<dbReference type="Proteomes" id="UP000319204">
    <property type="component" value="Unassembled WGS sequence"/>
</dbReference>
<dbReference type="GO" id="GO:0015074">
    <property type="term" value="P:DNA integration"/>
    <property type="evidence" value="ECO:0007669"/>
    <property type="project" value="InterPro"/>
</dbReference>
<dbReference type="AlphaFoldDB" id="A0A5N5IW84"/>
<dbReference type="Gene3D" id="3.30.420.10">
    <property type="entry name" value="Ribonuclease H-like superfamily/Ribonuclease H"/>
    <property type="match status" value="1"/>
</dbReference>
<organism evidence="2 3">
    <name type="scientific">Flagellimonas hadalis</name>
    <dbReference type="NCBI Taxonomy" id="2597517"/>
    <lineage>
        <taxon>Bacteria</taxon>
        <taxon>Pseudomonadati</taxon>
        <taxon>Bacteroidota</taxon>
        <taxon>Flavobacteriia</taxon>
        <taxon>Flavobacteriales</taxon>
        <taxon>Flavobacteriaceae</taxon>
        <taxon>Flagellimonas</taxon>
    </lineage>
</organism>
<reference evidence="2" key="1">
    <citation type="submission" date="2019-10" db="EMBL/GenBank/DDBJ databases">
        <title>Muricauda hadale sp. nov., a piezophilic bacterium isolated from hadopelagic water of the Mariana Trench.</title>
        <authorList>
            <person name="Wei Y."/>
        </authorList>
    </citation>
    <scope>NUCLEOTIDE SEQUENCE [LARGE SCALE GENOMIC DNA]</scope>
    <source>
        <strain evidence="2">MT-229</strain>
    </source>
</reference>
<dbReference type="InterPro" id="IPR001584">
    <property type="entry name" value="Integrase_cat-core"/>
</dbReference>
<dbReference type="OrthoDB" id="1495855at2"/>
<dbReference type="GO" id="GO:0003676">
    <property type="term" value="F:nucleic acid binding"/>
    <property type="evidence" value="ECO:0007669"/>
    <property type="project" value="InterPro"/>
</dbReference>
<dbReference type="InterPro" id="IPR036397">
    <property type="entry name" value="RNaseH_sf"/>
</dbReference>
<evidence type="ECO:0000313" key="2">
    <source>
        <dbReference type="EMBL" id="KAB5492135.1"/>
    </source>
</evidence>
<sequence length="126" mass="14681">MQGCCPFLLDVFGGQIDLPKTICRDNGPEFISKTLSKWCKGKRVELQFIQPDKPMQDGYMERLNRFYREDVLDAYWFNHLHQIKALTQKWMEDYNTRHPHSSIGGNTRTVSGKNSSPKQTTLMIIL</sequence>
<dbReference type="RefSeq" id="WP_151889274.1">
    <property type="nucleotide sequence ID" value="NZ_VNIK02000001.1"/>
</dbReference>
<gene>
    <name evidence="2" type="ORF">FOT42_004075</name>
</gene>
<dbReference type="PROSITE" id="PS50994">
    <property type="entry name" value="INTEGRASE"/>
    <property type="match status" value="1"/>
</dbReference>
<dbReference type="InterPro" id="IPR012337">
    <property type="entry name" value="RNaseH-like_sf"/>
</dbReference>
<dbReference type="EMBL" id="VNIK02000001">
    <property type="protein sequence ID" value="KAB5492135.1"/>
    <property type="molecule type" value="Genomic_DNA"/>
</dbReference>
<dbReference type="Pfam" id="PF13683">
    <property type="entry name" value="rve_3"/>
    <property type="match status" value="1"/>
</dbReference>
<feature type="domain" description="Integrase catalytic" evidence="1">
    <location>
        <begin position="1"/>
        <end position="115"/>
    </location>
</feature>
<name>A0A5N5IW84_9FLAO</name>
<evidence type="ECO:0000313" key="3">
    <source>
        <dbReference type="Proteomes" id="UP000319204"/>
    </source>
</evidence>